<organism evidence="1 2">
    <name type="scientific">Hathewaya limosa</name>
    <name type="common">Clostridium limosum</name>
    <dbReference type="NCBI Taxonomy" id="1536"/>
    <lineage>
        <taxon>Bacteria</taxon>
        <taxon>Bacillati</taxon>
        <taxon>Bacillota</taxon>
        <taxon>Clostridia</taxon>
        <taxon>Eubacteriales</taxon>
        <taxon>Clostridiaceae</taxon>
        <taxon>Hathewaya</taxon>
    </lineage>
</organism>
<dbReference type="Proteomes" id="UP001224418">
    <property type="component" value="Unassembled WGS sequence"/>
</dbReference>
<reference evidence="1 2" key="1">
    <citation type="submission" date="2023-07" db="EMBL/GenBank/DDBJ databases">
        <title>Genomic Encyclopedia of Type Strains, Phase IV (KMG-IV): sequencing the most valuable type-strain genomes for metagenomic binning, comparative biology and taxonomic classification.</title>
        <authorList>
            <person name="Goeker M."/>
        </authorList>
    </citation>
    <scope>NUCLEOTIDE SEQUENCE [LARGE SCALE GENOMIC DNA]</scope>
    <source>
        <strain evidence="1 2">DSM 1400</strain>
    </source>
</reference>
<evidence type="ECO:0000313" key="2">
    <source>
        <dbReference type="Proteomes" id="UP001224418"/>
    </source>
</evidence>
<keyword evidence="2" id="KW-1185">Reference proteome</keyword>
<accession>A0ABU0JUL0</accession>
<gene>
    <name evidence="1" type="ORF">QOZ93_002545</name>
</gene>
<sequence>MSYDFSQCFCGCEYECKMVTVVFQNKCVKGQFIKMCGSFLVLRDKCGKCYYINPDEVLYMCADCPKSSDSCCGGSCDCGGCCGED</sequence>
<proteinExistence type="predicted"/>
<comment type="caution">
    <text evidence="1">The sequence shown here is derived from an EMBL/GenBank/DDBJ whole genome shotgun (WGS) entry which is preliminary data.</text>
</comment>
<dbReference type="EMBL" id="JAUSWN010000028">
    <property type="protein sequence ID" value="MDQ0480795.1"/>
    <property type="molecule type" value="Genomic_DNA"/>
</dbReference>
<name>A0ABU0JUL0_HATLI</name>
<protein>
    <submittedName>
        <fullName evidence="1">Uncharacterized protein</fullName>
    </submittedName>
</protein>
<evidence type="ECO:0000313" key="1">
    <source>
        <dbReference type="EMBL" id="MDQ0480795.1"/>
    </source>
</evidence>
<dbReference type="RefSeq" id="WP_307356953.1">
    <property type="nucleotide sequence ID" value="NZ_BAAACJ010000040.1"/>
</dbReference>